<organism evidence="2 3">
    <name type="scientific">Kribbella sandramycini</name>
    <dbReference type="NCBI Taxonomy" id="60450"/>
    <lineage>
        <taxon>Bacteria</taxon>
        <taxon>Bacillati</taxon>
        <taxon>Actinomycetota</taxon>
        <taxon>Actinomycetes</taxon>
        <taxon>Propionibacteriales</taxon>
        <taxon>Kribbellaceae</taxon>
        <taxon>Kribbella</taxon>
    </lineage>
</organism>
<reference evidence="2 3" key="1">
    <citation type="submission" date="2020-05" db="EMBL/GenBank/DDBJ databases">
        <title>Genome sequence of Kribbella sandramycini ATCC 39419.</title>
        <authorList>
            <person name="Maclea K.S."/>
            <person name="Fair J.L."/>
        </authorList>
    </citation>
    <scope>NUCLEOTIDE SEQUENCE [LARGE SCALE GENOMIC DNA]</scope>
    <source>
        <strain evidence="2 3">ATCC 39419</strain>
    </source>
</reference>
<protein>
    <submittedName>
        <fullName evidence="2">Uncharacterized protein</fullName>
    </submittedName>
</protein>
<accession>A0A7Y4P530</accession>
<evidence type="ECO:0000313" key="4">
    <source>
        <dbReference type="Proteomes" id="UP000553957"/>
    </source>
</evidence>
<dbReference type="AlphaFoldDB" id="A0A7Y4P530"/>
<name>A0A7Y4P530_9ACTN</name>
<dbReference type="Proteomes" id="UP000534306">
    <property type="component" value="Unassembled WGS sequence"/>
</dbReference>
<proteinExistence type="predicted"/>
<dbReference type="EMBL" id="JABJRC010000018">
    <property type="protein sequence ID" value="NOL45874.1"/>
    <property type="molecule type" value="Genomic_DNA"/>
</dbReference>
<gene>
    <name evidence="1" type="ORF">HNR71_000050</name>
    <name evidence="2" type="ORF">HPO96_37080</name>
</gene>
<keyword evidence="3" id="KW-1185">Reference proteome</keyword>
<comment type="caution">
    <text evidence="2">The sequence shown here is derived from an EMBL/GenBank/DDBJ whole genome shotgun (WGS) entry which is preliminary data.</text>
</comment>
<evidence type="ECO:0000313" key="1">
    <source>
        <dbReference type="EMBL" id="MBB6564413.1"/>
    </source>
</evidence>
<sequence>MAEDLRYTEPYRPMRDRGRETSDALVAVRTVLSRAETALQEIDRPNYTRDEQGNPVFDSNGFRILSQDEDYDEMRAALEHVVESLEWWRRTGRPRRPS</sequence>
<evidence type="ECO:0000313" key="2">
    <source>
        <dbReference type="EMBL" id="NOL45874.1"/>
    </source>
</evidence>
<dbReference type="RefSeq" id="WP_171679173.1">
    <property type="nucleotide sequence ID" value="NZ_BAAAGT010000022.1"/>
</dbReference>
<dbReference type="EMBL" id="JACHKF010000001">
    <property type="protein sequence ID" value="MBB6564413.1"/>
    <property type="molecule type" value="Genomic_DNA"/>
</dbReference>
<dbReference type="Proteomes" id="UP000553957">
    <property type="component" value="Unassembled WGS sequence"/>
</dbReference>
<evidence type="ECO:0000313" key="3">
    <source>
        <dbReference type="Proteomes" id="UP000534306"/>
    </source>
</evidence>
<reference evidence="1 4" key="2">
    <citation type="submission" date="2020-08" db="EMBL/GenBank/DDBJ databases">
        <title>Sequencing the genomes of 1000 actinobacteria strains.</title>
        <authorList>
            <person name="Klenk H.-P."/>
        </authorList>
    </citation>
    <scope>NUCLEOTIDE SEQUENCE [LARGE SCALE GENOMIC DNA]</scope>
    <source>
        <strain evidence="1 4">DSM 15626</strain>
    </source>
</reference>